<dbReference type="Proteomes" id="UP001302321">
    <property type="component" value="Unassembled WGS sequence"/>
</dbReference>
<dbReference type="AlphaFoldDB" id="A0AAN6W3B6"/>
<accession>A0AAN6W3B6</accession>
<proteinExistence type="predicted"/>
<sequence length="355" mass="38020">MTSDDIRSSKLYTQALTALNALIRTNRRLCSIAERPLYELGIQGFKGLPLAWAAHSGCIGAEHKALANDADPNAEFDFTVERRFGEATAKAINAKYVAVGSNDDGIFETGPFLTPSHMPSRFAGHFTPGFVQLDVLLPTGRIAFTDWGPAPGWTQQASQPPPLISVVIRTDDSKFPISSTKADNSTRTTHSIILTDQTNAATMTDSKTPTTPKMLTTAALGCHGLAVWFCTCEPPGSLWGVTEGNSEIPEPYKRQLTSAFTQIDLLPTGRTATSEGADSRNNRNVERVEPISGGDMGGQGPVGDDVDMGGGEDEKEAQPGNPPPGLFVDHHTGVYPRELGEGNDGLDENGFDEMD</sequence>
<dbReference type="EMBL" id="MU866272">
    <property type="protein sequence ID" value="KAK4174644.1"/>
    <property type="molecule type" value="Genomic_DNA"/>
</dbReference>
<evidence type="ECO:0000313" key="2">
    <source>
        <dbReference type="EMBL" id="KAK4174644.1"/>
    </source>
</evidence>
<feature type="region of interest" description="Disordered" evidence="1">
    <location>
        <begin position="268"/>
        <end position="355"/>
    </location>
</feature>
<keyword evidence="3" id="KW-1185">Reference proteome</keyword>
<reference evidence="2" key="1">
    <citation type="journal article" date="2023" name="Mol. Phylogenet. Evol.">
        <title>Genome-scale phylogeny and comparative genomics of the fungal order Sordariales.</title>
        <authorList>
            <person name="Hensen N."/>
            <person name="Bonometti L."/>
            <person name="Westerberg I."/>
            <person name="Brannstrom I.O."/>
            <person name="Guillou S."/>
            <person name="Cros-Aarteil S."/>
            <person name="Calhoun S."/>
            <person name="Haridas S."/>
            <person name="Kuo A."/>
            <person name="Mondo S."/>
            <person name="Pangilinan J."/>
            <person name="Riley R."/>
            <person name="LaButti K."/>
            <person name="Andreopoulos B."/>
            <person name="Lipzen A."/>
            <person name="Chen C."/>
            <person name="Yan M."/>
            <person name="Daum C."/>
            <person name="Ng V."/>
            <person name="Clum A."/>
            <person name="Steindorff A."/>
            <person name="Ohm R.A."/>
            <person name="Martin F."/>
            <person name="Silar P."/>
            <person name="Natvig D.O."/>
            <person name="Lalanne C."/>
            <person name="Gautier V."/>
            <person name="Ament-Velasquez S.L."/>
            <person name="Kruys A."/>
            <person name="Hutchinson M.I."/>
            <person name="Powell A.J."/>
            <person name="Barry K."/>
            <person name="Miller A.N."/>
            <person name="Grigoriev I.V."/>
            <person name="Debuchy R."/>
            <person name="Gladieux P."/>
            <person name="Hiltunen Thoren M."/>
            <person name="Johannesson H."/>
        </authorList>
    </citation>
    <scope>NUCLEOTIDE SEQUENCE</scope>
    <source>
        <strain evidence="2">CBS 892.96</strain>
    </source>
</reference>
<protein>
    <submittedName>
        <fullName evidence="2">Uncharacterized protein</fullName>
    </submittedName>
</protein>
<reference evidence="2" key="2">
    <citation type="submission" date="2023-05" db="EMBL/GenBank/DDBJ databases">
        <authorList>
            <consortium name="Lawrence Berkeley National Laboratory"/>
            <person name="Steindorff A."/>
            <person name="Hensen N."/>
            <person name="Bonometti L."/>
            <person name="Westerberg I."/>
            <person name="Brannstrom I.O."/>
            <person name="Guillou S."/>
            <person name="Cros-Aarteil S."/>
            <person name="Calhoun S."/>
            <person name="Haridas S."/>
            <person name="Kuo A."/>
            <person name="Mondo S."/>
            <person name="Pangilinan J."/>
            <person name="Riley R."/>
            <person name="Labutti K."/>
            <person name="Andreopoulos B."/>
            <person name="Lipzen A."/>
            <person name="Chen C."/>
            <person name="Yanf M."/>
            <person name="Daum C."/>
            <person name="Ng V."/>
            <person name="Clum A."/>
            <person name="Ohm R."/>
            <person name="Martin F."/>
            <person name="Silar P."/>
            <person name="Natvig D."/>
            <person name="Lalanne C."/>
            <person name="Gautier V."/>
            <person name="Ament-Velasquez S.L."/>
            <person name="Kruys A."/>
            <person name="Hutchinson M.I."/>
            <person name="Powell A.J."/>
            <person name="Barry K."/>
            <person name="Miller A.N."/>
            <person name="Grigoriev I.V."/>
            <person name="Debuchy R."/>
            <person name="Gladieux P."/>
            <person name="Thoren M.H."/>
            <person name="Johannesson H."/>
        </authorList>
    </citation>
    <scope>NUCLEOTIDE SEQUENCE</scope>
    <source>
        <strain evidence="2">CBS 892.96</strain>
    </source>
</reference>
<evidence type="ECO:0000313" key="3">
    <source>
        <dbReference type="Proteomes" id="UP001302321"/>
    </source>
</evidence>
<name>A0AAN6W3B6_9PEZI</name>
<feature type="compositionally biased region" description="Basic and acidic residues" evidence="1">
    <location>
        <begin position="277"/>
        <end position="289"/>
    </location>
</feature>
<evidence type="ECO:0000256" key="1">
    <source>
        <dbReference type="SAM" id="MobiDB-lite"/>
    </source>
</evidence>
<organism evidence="2 3">
    <name type="scientific">Triangularia setosa</name>
    <dbReference type="NCBI Taxonomy" id="2587417"/>
    <lineage>
        <taxon>Eukaryota</taxon>
        <taxon>Fungi</taxon>
        <taxon>Dikarya</taxon>
        <taxon>Ascomycota</taxon>
        <taxon>Pezizomycotina</taxon>
        <taxon>Sordariomycetes</taxon>
        <taxon>Sordariomycetidae</taxon>
        <taxon>Sordariales</taxon>
        <taxon>Podosporaceae</taxon>
        <taxon>Triangularia</taxon>
    </lineage>
</organism>
<feature type="compositionally biased region" description="Acidic residues" evidence="1">
    <location>
        <begin position="344"/>
        <end position="355"/>
    </location>
</feature>
<gene>
    <name evidence="2" type="ORF">QBC36DRAFT_312773</name>
</gene>
<comment type="caution">
    <text evidence="2">The sequence shown here is derived from an EMBL/GenBank/DDBJ whole genome shotgun (WGS) entry which is preliminary data.</text>
</comment>
<feature type="compositionally biased region" description="Acidic residues" evidence="1">
    <location>
        <begin position="304"/>
        <end position="315"/>
    </location>
</feature>